<evidence type="ECO:0000259" key="4">
    <source>
        <dbReference type="PROSITE" id="PS51084"/>
    </source>
</evidence>
<dbReference type="STRING" id="926567.TheveDRAFT_1169"/>
<evidence type="ECO:0000256" key="1">
    <source>
        <dbReference type="PIRSR" id="PIRSR601310-1"/>
    </source>
</evidence>
<evidence type="ECO:0000256" key="3">
    <source>
        <dbReference type="PROSITE-ProRule" id="PRU00464"/>
    </source>
</evidence>
<dbReference type="eggNOG" id="COG0537">
    <property type="taxonomic scope" value="Bacteria"/>
</dbReference>
<dbReference type="PRINTS" id="PR00332">
    <property type="entry name" value="HISTRIAD"/>
</dbReference>
<evidence type="ECO:0000313" key="5">
    <source>
        <dbReference type="EMBL" id="EHM10293.1"/>
    </source>
</evidence>
<dbReference type="SUPFAM" id="SSF54197">
    <property type="entry name" value="HIT-like"/>
    <property type="match status" value="1"/>
</dbReference>
<feature type="short sequence motif" description="Histidine triad motif" evidence="2 3">
    <location>
        <begin position="96"/>
        <end position="100"/>
    </location>
</feature>
<dbReference type="Proteomes" id="UP000005730">
    <property type="component" value="Chromosome"/>
</dbReference>
<evidence type="ECO:0000313" key="6">
    <source>
        <dbReference type="Proteomes" id="UP000005730"/>
    </source>
</evidence>
<organism evidence="5 6">
    <name type="scientific">Thermanaerovibrio velox DSM 12556</name>
    <dbReference type="NCBI Taxonomy" id="926567"/>
    <lineage>
        <taxon>Bacteria</taxon>
        <taxon>Thermotogati</taxon>
        <taxon>Synergistota</taxon>
        <taxon>Synergistia</taxon>
        <taxon>Synergistales</taxon>
        <taxon>Synergistaceae</taxon>
        <taxon>Thermanaerovibrio</taxon>
    </lineage>
</organism>
<dbReference type="Pfam" id="PF01230">
    <property type="entry name" value="HIT"/>
    <property type="match status" value="1"/>
</dbReference>
<keyword evidence="6" id="KW-1185">Reference proteome</keyword>
<dbReference type="InterPro" id="IPR019808">
    <property type="entry name" value="Histidine_triad_CS"/>
</dbReference>
<dbReference type="InterPro" id="IPR011146">
    <property type="entry name" value="HIT-like"/>
</dbReference>
<proteinExistence type="predicted"/>
<name>H0USK4_9BACT</name>
<evidence type="ECO:0000256" key="2">
    <source>
        <dbReference type="PIRSR" id="PIRSR601310-3"/>
    </source>
</evidence>
<dbReference type="RefSeq" id="WP_006583787.1">
    <property type="nucleotide sequence ID" value="NZ_CM001377.1"/>
</dbReference>
<dbReference type="CDD" id="cd01276">
    <property type="entry name" value="PKCI_related"/>
    <property type="match status" value="1"/>
</dbReference>
<dbReference type="PROSITE" id="PS51084">
    <property type="entry name" value="HIT_2"/>
    <property type="match status" value="1"/>
</dbReference>
<accession>H0USK4</accession>
<dbReference type="PANTHER" id="PTHR23089">
    <property type="entry name" value="HISTIDINE TRIAD HIT PROTEIN"/>
    <property type="match status" value="1"/>
</dbReference>
<dbReference type="OrthoDB" id="9784774at2"/>
<dbReference type="InterPro" id="IPR001310">
    <property type="entry name" value="Histidine_triad_HIT"/>
</dbReference>
<keyword evidence="5" id="KW-0378">Hydrolase</keyword>
<dbReference type="PROSITE" id="PS00892">
    <property type="entry name" value="HIT_1"/>
    <property type="match status" value="1"/>
</dbReference>
<dbReference type="AlphaFoldDB" id="H0USK4"/>
<feature type="domain" description="HIT" evidence="4">
    <location>
        <begin position="5"/>
        <end position="112"/>
    </location>
</feature>
<dbReference type="HOGENOM" id="CLU_056776_8_1_0"/>
<feature type="active site" description="Tele-AMP-histidine intermediate" evidence="1">
    <location>
        <position position="98"/>
    </location>
</feature>
<sequence length="112" mass="12017">MESCLFCKIVSGEVPARKVYEDDAVLAFHDINPVAPFHVLVVPKVHVCGAAEGPGGEVWGAVMEGAVRVAELLGVNREGFRLVVNSGEQAGQTIPHLHVHVLAGRRFNWPPG</sequence>
<gene>
    <name evidence="5" type="ORF">TheveDRAFT_1169</name>
</gene>
<protein>
    <submittedName>
        <fullName evidence="5">HIT family hydrolase, diadenosine tetraphosphate hydrolase</fullName>
    </submittedName>
</protein>
<dbReference type="EMBL" id="CM001377">
    <property type="protein sequence ID" value="EHM10293.1"/>
    <property type="molecule type" value="Genomic_DNA"/>
</dbReference>
<dbReference type="Gene3D" id="3.30.428.10">
    <property type="entry name" value="HIT-like"/>
    <property type="match status" value="1"/>
</dbReference>
<dbReference type="GO" id="GO:0016787">
    <property type="term" value="F:hydrolase activity"/>
    <property type="evidence" value="ECO:0007669"/>
    <property type="project" value="UniProtKB-KW"/>
</dbReference>
<dbReference type="InterPro" id="IPR036265">
    <property type="entry name" value="HIT-like_sf"/>
</dbReference>
<reference evidence="5 6" key="1">
    <citation type="submission" date="2011-10" db="EMBL/GenBank/DDBJ databases">
        <title>The Noncontiguous Finished genome of Thermanaerovibrio velox DSM 12556.</title>
        <authorList>
            <consortium name="US DOE Joint Genome Institute (JGI-PGF)"/>
            <person name="Lucas S."/>
            <person name="Copeland A."/>
            <person name="Lapidus A."/>
            <person name="Glavina del Rio T."/>
            <person name="Dalin E."/>
            <person name="Tice H."/>
            <person name="Bruce D."/>
            <person name="Goodwin L."/>
            <person name="Pitluck S."/>
            <person name="Peters L."/>
            <person name="Mikhailova N."/>
            <person name="Teshima H."/>
            <person name="Kyrpides N."/>
            <person name="Mavromatis K."/>
            <person name="Ivanova N."/>
            <person name="Markowitz V."/>
            <person name="Cheng J.-F."/>
            <person name="Hugenholtz P."/>
            <person name="Woyke T."/>
            <person name="Wu D."/>
            <person name="Spring S."/>
            <person name="Brambilla E.-M."/>
            <person name="Klenk H.-P."/>
            <person name="Eisen J.A."/>
        </authorList>
    </citation>
    <scope>NUCLEOTIDE SEQUENCE [LARGE SCALE GENOMIC DNA]</scope>
    <source>
        <strain evidence="5 6">DSM 12556</strain>
    </source>
</reference>